<evidence type="ECO:0000313" key="2">
    <source>
        <dbReference type="EMBL" id="KIY67896.1"/>
    </source>
</evidence>
<name>A0A0D7BE74_9AGAR</name>
<keyword evidence="3" id="KW-1185">Reference proteome</keyword>
<dbReference type="Proteomes" id="UP000054007">
    <property type="component" value="Unassembled WGS sequence"/>
</dbReference>
<dbReference type="EMBL" id="KN880514">
    <property type="protein sequence ID" value="KIY67896.1"/>
    <property type="molecule type" value="Genomic_DNA"/>
</dbReference>
<sequence length="685" mass="75727">MSERTETIEDDAASTRTAVASTRDSMASTTTAVESTLHARASTRDSIASTRYSTSSTAVASTLDGMSTTTTIVPSTFHSTKPSPSPSSSISLKSIDTATEDIHSAIALLETRLTPRLPSATSRLQDTLCNTLLPRKWALDRKEKWVRKHAEENEKLFRLKARVAVIGRLGEGVLGEIFGWCVRCARDEEWSTGEWTALRSATFNTRAAPWVLTHVSRSWRALAYRLPHLWTFLSFSKMWMGERYRRMPPASSMVLVPLIESWISRSAGMPLNVHLEGGEGEGTLFTVFAAESTGRWARLSVGAVYGSVRHLICDTHFPELKALSVDYSSPNGSFILSDVVKVDAPELTTLRLTGVDDPTRRLAVPWDQVRRVELCDTPYNDVLGTLPCVEDITISECARSKSEGIIPFERVVVSSARALYLEDWFERPEEHESGGVAENVLAQFEFPQLEVLSIGVLASPASSPATTTKTKTKVKTKTKTTGTTTTTKTTTTTTTTTTSVEEDLALQLPAGIPPSVTTLLTHSLVRTDVRRGLQRPVTPPAQKPKQVLYLRMLQGVDLRMQNKGNLRMQEKGDLRMDEEGCLFVAIEFRPPGKGKRNAESLLRTFQSRQGLLERIREIVFHDDAEVRDDAQARWDEGEEKGQCHEDNAKIQNAIQDAVGALAHVERVRMLPARSWDDLVVGAGCG</sequence>
<feature type="region of interest" description="Disordered" evidence="1">
    <location>
        <begin position="478"/>
        <end position="497"/>
    </location>
</feature>
<evidence type="ECO:0000313" key="3">
    <source>
        <dbReference type="Proteomes" id="UP000054007"/>
    </source>
</evidence>
<dbReference type="AlphaFoldDB" id="A0A0D7BE74"/>
<evidence type="ECO:0000256" key="1">
    <source>
        <dbReference type="SAM" id="MobiDB-lite"/>
    </source>
</evidence>
<protein>
    <recommendedName>
        <fullName evidence="4">F-box domain-containing protein</fullName>
    </recommendedName>
</protein>
<feature type="region of interest" description="Disordered" evidence="1">
    <location>
        <begin position="1"/>
        <end position="51"/>
    </location>
</feature>
<organism evidence="2 3">
    <name type="scientific">Cylindrobasidium torrendii FP15055 ss-10</name>
    <dbReference type="NCBI Taxonomy" id="1314674"/>
    <lineage>
        <taxon>Eukaryota</taxon>
        <taxon>Fungi</taxon>
        <taxon>Dikarya</taxon>
        <taxon>Basidiomycota</taxon>
        <taxon>Agaricomycotina</taxon>
        <taxon>Agaricomycetes</taxon>
        <taxon>Agaricomycetidae</taxon>
        <taxon>Agaricales</taxon>
        <taxon>Marasmiineae</taxon>
        <taxon>Physalacriaceae</taxon>
        <taxon>Cylindrobasidium</taxon>
    </lineage>
</organism>
<feature type="compositionally biased region" description="Low complexity" evidence="1">
    <location>
        <begin position="14"/>
        <end position="25"/>
    </location>
</feature>
<accession>A0A0D7BE74</accession>
<evidence type="ECO:0008006" key="4">
    <source>
        <dbReference type="Google" id="ProtNLM"/>
    </source>
</evidence>
<dbReference type="OrthoDB" id="2860468at2759"/>
<gene>
    <name evidence="2" type="ORF">CYLTODRAFT_490220</name>
</gene>
<reference evidence="2 3" key="1">
    <citation type="journal article" date="2015" name="Fungal Genet. Biol.">
        <title>Evolution of novel wood decay mechanisms in Agaricales revealed by the genome sequences of Fistulina hepatica and Cylindrobasidium torrendii.</title>
        <authorList>
            <person name="Floudas D."/>
            <person name="Held B.W."/>
            <person name="Riley R."/>
            <person name="Nagy L.G."/>
            <person name="Koehler G."/>
            <person name="Ransdell A.S."/>
            <person name="Younus H."/>
            <person name="Chow J."/>
            <person name="Chiniquy J."/>
            <person name="Lipzen A."/>
            <person name="Tritt A."/>
            <person name="Sun H."/>
            <person name="Haridas S."/>
            <person name="LaButti K."/>
            <person name="Ohm R.A."/>
            <person name="Kues U."/>
            <person name="Blanchette R.A."/>
            <person name="Grigoriev I.V."/>
            <person name="Minto R.E."/>
            <person name="Hibbett D.S."/>
        </authorList>
    </citation>
    <scope>NUCLEOTIDE SEQUENCE [LARGE SCALE GENOMIC DNA]</scope>
    <source>
        <strain evidence="2 3">FP15055 ss-10</strain>
    </source>
</reference>
<proteinExistence type="predicted"/>
<feature type="compositionally biased region" description="Low complexity" evidence="1">
    <location>
        <begin position="479"/>
        <end position="497"/>
    </location>
</feature>